<evidence type="ECO:0000256" key="2">
    <source>
        <dbReference type="SAM" id="SignalP"/>
    </source>
</evidence>
<accession>A0ABR0GNP4</accession>
<dbReference type="RefSeq" id="XP_062746328.1">
    <property type="nucleotide sequence ID" value="XM_062883410.1"/>
</dbReference>
<name>A0ABR0GNP4_9PEZI</name>
<feature type="region of interest" description="Disordered" evidence="1">
    <location>
        <begin position="62"/>
        <end position="87"/>
    </location>
</feature>
<gene>
    <name evidence="3" type="ORF">QC762_0045020</name>
</gene>
<feature type="chain" id="PRO_5047521112" evidence="2">
    <location>
        <begin position="29"/>
        <end position="87"/>
    </location>
</feature>
<evidence type="ECO:0000256" key="1">
    <source>
        <dbReference type="SAM" id="MobiDB-lite"/>
    </source>
</evidence>
<comment type="caution">
    <text evidence="3">The sequence shown here is derived from an EMBL/GenBank/DDBJ whole genome shotgun (WGS) entry which is preliminary data.</text>
</comment>
<protein>
    <submittedName>
        <fullName evidence="3">Uncharacterized protein</fullName>
    </submittedName>
</protein>
<dbReference type="GeneID" id="87903001"/>
<evidence type="ECO:0000313" key="4">
    <source>
        <dbReference type="Proteomes" id="UP001323405"/>
    </source>
</evidence>
<organism evidence="3 4">
    <name type="scientific">Podospora pseudocomata</name>
    <dbReference type="NCBI Taxonomy" id="2093779"/>
    <lineage>
        <taxon>Eukaryota</taxon>
        <taxon>Fungi</taxon>
        <taxon>Dikarya</taxon>
        <taxon>Ascomycota</taxon>
        <taxon>Pezizomycotina</taxon>
        <taxon>Sordariomycetes</taxon>
        <taxon>Sordariomycetidae</taxon>
        <taxon>Sordariales</taxon>
        <taxon>Podosporaceae</taxon>
        <taxon>Podospora</taxon>
    </lineage>
</organism>
<keyword evidence="4" id="KW-1185">Reference proteome</keyword>
<evidence type="ECO:0000313" key="3">
    <source>
        <dbReference type="EMBL" id="KAK4657355.1"/>
    </source>
</evidence>
<keyword evidence="2" id="KW-0732">Signal</keyword>
<dbReference type="Proteomes" id="UP001323405">
    <property type="component" value="Unassembled WGS sequence"/>
</dbReference>
<sequence>MEQPQPPKPIRFPRSKRILLLAFAATAAFLPRPSSFGSGGGGGPTCGMDAVMIPTAIRLRESVKERAGGTRSIPRPPLYLTRSTTKA</sequence>
<reference evidence="3 4" key="1">
    <citation type="journal article" date="2023" name="bioRxiv">
        <title>High-quality genome assemblies of four members of thePodospora anserinaspecies complex.</title>
        <authorList>
            <person name="Ament-Velasquez S.L."/>
            <person name="Vogan A.A."/>
            <person name="Wallerman O."/>
            <person name="Hartmann F."/>
            <person name="Gautier V."/>
            <person name="Silar P."/>
            <person name="Giraud T."/>
            <person name="Johannesson H."/>
        </authorList>
    </citation>
    <scope>NUCLEOTIDE SEQUENCE [LARGE SCALE GENOMIC DNA]</scope>
    <source>
        <strain evidence="3 4">CBS 415.72m</strain>
    </source>
</reference>
<feature type="signal peptide" evidence="2">
    <location>
        <begin position="1"/>
        <end position="28"/>
    </location>
</feature>
<dbReference type="EMBL" id="JAFFHA010000004">
    <property type="protein sequence ID" value="KAK4657355.1"/>
    <property type="molecule type" value="Genomic_DNA"/>
</dbReference>
<proteinExistence type="predicted"/>